<evidence type="ECO:0000259" key="1">
    <source>
        <dbReference type="Pfam" id="PF04542"/>
    </source>
</evidence>
<reference evidence="2 3" key="1">
    <citation type="submission" date="2023-11" db="EMBL/GenBank/DDBJ databases">
        <title>Bacillus jintuensis, isolated from a mudflat on the Beibu Gulf coast.</title>
        <authorList>
            <person name="Li M."/>
        </authorList>
    </citation>
    <scope>NUCLEOTIDE SEQUENCE [LARGE SCALE GENOMIC DNA]</scope>
    <source>
        <strain evidence="2 3">31A1R</strain>
    </source>
</reference>
<proteinExistence type="predicted"/>
<dbReference type="EMBL" id="JAXOFX010000003">
    <property type="protein sequence ID" value="MDZ5471365.1"/>
    <property type="molecule type" value="Genomic_DNA"/>
</dbReference>
<dbReference type="InterPro" id="IPR013324">
    <property type="entry name" value="RNA_pol_sigma_r3/r4-like"/>
</dbReference>
<protein>
    <submittedName>
        <fullName evidence="2">Sigma-70 family RNA polymerase sigma factor</fullName>
    </submittedName>
</protein>
<keyword evidence="3" id="KW-1185">Reference proteome</keyword>
<dbReference type="NCBIfam" id="TIGR02937">
    <property type="entry name" value="sigma70-ECF"/>
    <property type="match status" value="1"/>
</dbReference>
<feature type="domain" description="RNA polymerase sigma-70 region 2" evidence="1">
    <location>
        <begin position="7"/>
        <end position="73"/>
    </location>
</feature>
<dbReference type="Proteomes" id="UP001290455">
    <property type="component" value="Unassembled WGS sequence"/>
</dbReference>
<accession>A0ABU5IW40</accession>
<dbReference type="InterPro" id="IPR013325">
    <property type="entry name" value="RNA_pol_sigma_r2"/>
</dbReference>
<evidence type="ECO:0000313" key="3">
    <source>
        <dbReference type="Proteomes" id="UP001290455"/>
    </source>
</evidence>
<dbReference type="Gene3D" id="1.10.1740.10">
    <property type="match status" value="1"/>
</dbReference>
<sequence length="163" mass="19333">MERFDQLVRENQAMIYKLIQNLHIYKNEDEFYQIGLIALWEAKERYIEGKSKFSTYAYSFIKGRLLNELSRQKNLEDRNVYPTEEFWELIEDEREHNEVNKIMSYCTGLNLTRNQLKWVLYTAVGNLSQMEIAEVEGVSVSAVKAWRKGAVQKLSNKYGNEFN</sequence>
<dbReference type="InterPro" id="IPR007627">
    <property type="entry name" value="RNA_pol_sigma70_r2"/>
</dbReference>
<comment type="caution">
    <text evidence="2">The sequence shown here is derived from an EMBL/GenBank/DDBJ whole genome shotgun (WGS) entry which is preliminary data.</text>
</comment>
<gene>
    <name evidence="2" type="ORF">SM124_06355</name>
</gene>
<dbReference type="Pfam" id="PF04542">
    <property type="entry name" value="Sigma70_r2"/>
    <property type="match status" value="1"/>
</dbReference>
<dbReference type="SUPFAM" id="SSF88659">
    <property type="entry name" value="Sigma3 and sigma4 domains of RNA polymerase sigma factors"/>
    <property type="match status" value="1"/>
</dbReference>
<organism evidence="2 3">
    <name type="scientific">Robertmurraya mangrovi</name>
    <dbReference type="NCBI Taxonomy" id="3098077"/>
    <lineage>
        <taxon>Bacteria</taxon>
        <taxon>Bacillati</taxon>
        <taxon>Bacillota</taxon>
        <taxon>Bacilli</taxon>
        <taxon>Bacillales</taxon>
        <taxon>Bacillaceae</taxon>
        <taxon>Robertmurraya</taxon>
    </lineage>
</organism>
<evidence type="ECO:0000313" key="2">
    <source>
        <dbReference type="EMBL" id="MDZ5471365.1"/>
    </source>
</evidence>
<dbReference type="InterPro" id="IPR014284">
    <property type="entry name" value="RNA_pol_sigma-70_dom"/>
</dbReference>
<dbReference type="SUPFAM" id="SSF88946">
    <property type="entry name" value="Sigma2 domain of RNA polymerase sigma factors"/>
    <property type="match status" value="1"/>
</dbReference>
<dbReference type="RefSeq" id="WP_322445661.1">
    <property type="nucleotide sequence ID" value="NZ_JAXOFX010000003.1"/>
</dbReference>
<name>A0ABU5IW40_9BACI</name>